<organism evidence="1 2">
    <name type="scientific">Xenopus laevis</name>
    <name type="common">African clawed frog</name>
    <dbReference type="NCBI Taxonomy" id="8355"/>
    <lineage>
        <taxon>Eukaryota</taxon>
        <taxon>Metazoa</taxon>
        <taxon>Chordata</taxon>
        <taxon>Craniata</taxon>
        <taxon>Vertebrata</taxon>
        <taxon>Euteleostomi</taxon>
        <taxon>Amphibia</taxon>
        <taxon>Batrachia</taxon>
        <taxon>Anura</taxon>
        <taxon>Pipoidea</taxon>
        <taxon>Pipidae</taxon>
        <taxon>Xenopodinae</taxon>
        <taxon>Xenopus</taxon>
        <taxon>Xenopus</taxon>
    </lineage>
</organism>
<proteinExistence type="predicted"/>
<name>A0A974I3L7_XENLA</name>
<reference evidence="2" key="1">
    <citation type="journal article" date="2016" name="Nature">
        <title>Genome evolution in the allotetraploid frog Xenopus laevis.</title>
        <authorList>
            <person name="Session A.M."/>
            <person name="Uno Y."/>
            <person name="Kwon T."/>
            <person name="Chapman J.A."/>
            <person name="Toyoda A."/>
            <person name="Takahashi S."/>
            <person name="Fukui A."/>
            <person name="Hikosaka A."/>
            <person name="Suzuki A."/>
            <person name="Kondo M."/>
            <person name="van Heeringen S.J."/>
            <person name="Quigley I."/>
            <person name="Heinz S."/>
            <person name="Ogino H."/>
            <person name="Ochi H."/>
            <person name="Hellsten U."/>
            <person name="Lyons J.B."/>
            <person name="Simakov O."/>
            <person name="Putnam N."/>
            <person name="Stites J."/>
            <person name="Kuroki Y."/>
            <person name="Tanaka T."/>
            <person name="Michiue T."/>
            <person name="Watanabe M."/>
            <person name="Bogdanovic O."/>
            <person name="Lister R."/>
            <person name="Georgiou G."/>
            <person name="Paranjpe S.S."/>
            <person name="van Kruijsbergen I."/>
            <person name="Shu S."/>
            <person name="Carlson J."/>
            <person name="Kinoshita T."/>
            <person name="Ohta Y."/>
            <person name="Mawaribuchi S."/>
            <person name="Jenkins J."/>
            <person name="Grimwood J."/>
            <person name="Schmutz J."/>
            <person name="Mitros T."/>
            <person name="Mozaffari S.V."/>
            <person name="Suzuki Y."/>
            <person name="Haramoto Y."/>
            <person name="Yamamoto T.S."/>
            <person name="Takagi C."/>
            <person name="Heald R."/>
            <person name="Miller K."/>
            <person name="Haudenschild C."/>
            <person name="Kitzman J."/>
            <person name="Nakayama T."/>
            <person name="Izutsu Y."/>
            <person name="Robert J."/>
            <person name="Fortriede J."/>
            <person name="Burns K."/>
            <person name="Lotay V."/>
            <person name="Karimi K."/>
            <person name="Yasuoka Y."/>
            <person name="Dichmann D.S."/>
            <person name="Flajnik M.F."/>
            <person name="Houston D.W."/>
            <person name="Shendure J."/>
            <person name="DuPasquier L."/>
            <person name="Vize P.D."/>
            <person name="Zorn A.M."/>
            <person name="Ito M."/>
            <person name="Marcotte E.M."/>
            <person name="Wallingford J.B."/>
            <person name="Ito Y."/>
            <person name="Asashima M."/>
            <person name="Ueno N."/>
            <person name="Matsuda Y."/>
            <person name="Veenstra G.J."/>
            <person name="Fujiyama A."/>
            <person name="Harland R.M."/>
            <person name="Taira M."/>
            <person name="Rokhsar D.S."/>
        </authorList>
    </citation>
    <scope>NUCLEOTIDE SEQUENCE [LARGE SCALE GENOMIC DNA]</scope>
    <source>
        <strain evidence="2">J</strain>
    </source>
</reference>
<evidence type="ECO:0000313" key="2">
    <source>
        <dbReference type="Proteomes" id="UP000694892"/>
    </source>
</evidence>
<dbReference type="Proteomes" id="UP000694892">
    <property type="component" value="Chromosome 1L"/>
</dbReference>
<sequence length="155" mass="16680">MFGCKKYGSDTSPVQGHQQWPTLLKYNQKSSGDSGGHVRSPVCPCPAVSIPAGTFFMLVLPPNLFTIDSGSRVKKVGVPGVDYGDPKTFFPKADTSSKQAALLRWHFEGDVGTAVIGNLRAIGRHIVIPPPPNDPSLCVIYTRGGTFQGSNFEFI</sequence>
<accession>A0A974I3L7</accession>
<gene>
    <name evidence="1" type="ORF">XELAEV_18006537mg</name>
</gene>
<evidence type="ECO:0000313" key="1">
    <source>
        <dbReference type="EMBL" id="OCU00758.1"/>
    </source>
</evidence>
<dbReference type="AlphaFoldDB" id="A0A974I3L7"/>
<protein>
    <submittedName>
        <fullName evidence="1">Uncharacterized protein</fullName>
    </submittedName>
</protein>
<dbReference type="EMBL" id="CM004466">
    <property type="protein sequence ID" value="OCU00758.1"/>
    <property type="molecule type" value="Genomic_DNA"/>
</dbReference>